<reference evidence="1 2" key="1">
    <citation type="submission" date="2023-07" db="EMBL/GenBank/DDBJ databases">
        <title>Sorghum-associated microbial communities from plants grown in Nebraska, USA.</title>
        <authorList>
            <person name="Schachtman D."/>
        </authorList>
    </citation>
    <scope>NUCLEOTIDE SEQUENCE [LARGE SCALE GENOMIC DNA]</scope>
    <source>
        <strain evidence="1 2">4272</strain>
    </source>
</reference>
<dbReference type="Proteomes" id="UP001251217">
    <property type="component" value="Unassembled WGS sequence"/>
</dbReference>
<evidence type="ECO:0000313" key="2">
    <source>
        <dbReference type="Proteomes" id="UP001251217"/>
    </source>
</evidence>
<sequence>MTAVSSGRRTAVSKVVGCDASDRSNVSIPGYREAAAESGWPPAPRGMPLFHSFGQTVDMNAGLATGATLVMMPRFDAAAALRLMADEHIRHLAAGGIGRRQRLAAYKYPRWIEFTDTLPMTASGKILERELRVRDRRE</sequence>
<comment type="caution">
    <text evidence="1">The sequence shown here is derived from an EMBL/GenBank/DDBJ whole genome shotgun (WGS) entry which is preliminary data.</text>
</comment>
<dbReference type="Gene3D" id="3.40.50.980">
    <property type="match status" value="1"/>
</dbReference>
<dbReference type="SUPFAM" id="SSF56801">
    <property type="entry name" value="Acetyl-CoA synthetase-like"/>
    <property type="match status" value="2"/>
</dbReference>
<protein>
    <submittedName>
        <fullName evidence="1">Acyl-CoA synthetase (AMP-forming)/AMP-acid ligase II</fullName>
    </submittedName>
</protein>
<keyword evidence="1" id="KW-0436">Ligase</keyword>
<dbReference type="EMBL" id="JAVDWW010000005">
    <property type="protein sequence ID" value="MDR7169732.1"/>
    <property type="molecule type" value="Genomic_DNA"/>
</dbReference>
<accession>A0ABU1XGR1</accession>
<proteinExistence type="predicted"/>
<keyword evidence="2" id="KW-1185">Reference proteome</keyword>
<organism evidence="1 2">
    <name type="scientific">Nocardia kruczakiae</name>
    <dbReference type="NCBI Taxonomy" id="261477"/>
    <lineage>
        <taxon>Bacteria</taxon>
        <taxon>Bacillati</taxon>
        <taxon>Actinomycetota</taxon>
        <taxon>Actinomycetes</taxon>
        <taxon>Mycobacteriales</taxon>
        <taxon>Nocardiaceae</taxon>
        <taxon>Nocardia</taxon>
    </lineage>
</organism>
<dbReference type="GO" id="GO:0016874">
    <property type="term" value="F:ligase activity"/>
    <property type="evidence" value="ECO:0007669"/>
    <property type="project" value="UniProtKB-KW"/>
</dbReference>
<name>A0ABU1XGR1_9NOCA</name>
<gene>
    <name evidence="1" type="ORF">J2W56_003476</name>
</gene>
<evidence type="ECO:0000313" key="1">
    <source>
        <dbReference type="EMBL" id="MDR7169732.1"/>
    </source>
</evidence>
<dbReference type="RefSeq" id="WP_310403579.1">
    <property type="nucleotide sequence ID" value="NZ_JAVDWW010000005.1"/>
</dbReference>